<evidence type="ECO:0000313" key="9">
    <source>
        <dbReference type="EMBL" id="TXL70659.1"/>
    </source>
</evidence>
<dbReference type="InterPro" id="IPR000515">
    <property type="entry name" value="MetI-like"/>
</dbReference>
<feature type="transmembrane region" description="Helical" evidence="7">
    <location>
        <begin position="123"/>
        <end position="144"/>
    </location>
</feature>
<sequence length="310" mass="34765">MATIAIAVDDRQKRPRPRTRVLEDERWLAFALLLPTAVLLGLFIAYPFVKGVLLSLSADRVGVSGGFVGLANFDKIWNDSIFRTAVWNTFWYTGVTTVFKLFLGLWLALLLNRHFKGKAYIRAAILLPFIIPTVLSTFAWKWMFDPTFSVINWALFKLGLITGRINWLGDPDLAMTSIIIVNIWRGVPFFAISLLAGLQTISPELQEAAAIDGAKPWKRFWYVTWPLLLPVTMVVVLFSVIQTFADFQLVYVMTGGGPANATHLFATYAYQIGIGTGLLSEGAAISLAMFPFLLLIVIVQLLYIRRVETR</sequence>
<dbReference type="EMBL" id="VDUZ01000055">
    <property type="protein sequence ID" value="TXL70659.1"/>
    <property type="molecule type" value="Genomic_DNA"/>
</dbReference>
<feature type="transmembrane region" description="Helical" evidence="7">
    <location>
        <begin position="220"/>
        <end position="241"/>
    </location>
</feature>
<feature type="transmembrane region" description="Helical" evidence="7">
    <location>
        <begin position="179"/>
        <end position="200"/>
    </location>
</feature>
<name>A0A5C8PA35_9HYPH</name>
<dbReference type="GO" id="GO:0055085">
    <property type="term" value="P:transmembrane transport"/>
    <property type="evidence" value="ECO:0007669"/>
    <property type="project" value="InterPro"/>
</dbReference>
<keyword evidence="10" id="KW-1185">Reference proteome</keyword>
<evidence type="ECO:0000256" key="3">
    <source>
        <dbReference type="ARBA" id="ARBA00022475"/>
    </source>
</evidence>
<proteinExistence type="inferred from homology"/>
<evidence type="ECO:0000256" key="6">
    <source>
        <dbReference type="ARBA" id="ARBA00023136"/>
    </source>
</evidence>
<organism evidence="9 10">
    <name type="scientific">Vineibacter terrae</name>
    <dbReference type="NCBI Taxonomy" id="2586908"/>
    <lineage>
        <taxon>Bacteria</taxon>
        <taxon>Pseudomonadati</taxon>
        <taxon>Pseudomonadota</taxon>
        <taxon>Alphaproteobacteria</taxon>
        <taxon>Hyphomicrobiales</taxon>
        <taxon>Vineibacter</taxon>
    </lineage>
</organism>
<evidence type="ECO:0000259" key="8">
    <source>
        <dbReference type="PROSITE" id="PS50928"/>
    </source>
</evidence>
<dbReference type="OrthoDB" id="9805778at2"/>
<dbReference type="Gene3D" id="1.10.3720.10">
    <property type="entry name" value="MetI-like"/>
    <property type="match status" value="1"/>
</dbReference>
<keyword evidence="5 7" id="KW-1133">Transmembrane helix</keyword>
<evidence type="ECO:0000256" key="2">
    <source>
        <dbReference type="ARBA" id="ARBA00022448"/>
    </source>
</evidence>
<keyword evidence="4 7" id="KW-0812">Transmembrane</keyword>
<keyword evidence="6 7" id="KW-0472">Membrane</keyword>
<dbReference type="Proteomes" id="UP000321638">
    <property type="component" value="Unassembled WGS sequence"/>
</dbReference>
<reference evidence="9 10" key="1">
    <citation type="submission" date="2019-06" db="EMBL/GenBank/DDBJ databases">
        <title>New taxonomy in bacterial strain CC-CFT640, isolated from vineyard.</title>
        <authorList>
            <person name="Lin S.-Y."/>
            <person name="Tsai C.-F."/>
            <person name="Young C.-C."/>
        </authorList>
    </citation>
    <scope>NUCLEOTIDE SEQUENCE [LARGE SCALE GENOMIC DNA]</scope>
    <source>
        <strain evidence="9 10">CC-CFT640</strain>
    </source>
</reference>
<comment type="similarity">
    <text evidence="7">Belongs to the binding-protein-dependent transport system permease family.</text>
</comment>
<dbReference type="Pfam" id="PF00528">
    <property type="entry name" value="BPD_transp_1"/>
    <property type="match status" value="1"/>
</dbReference>
<keyword evidence="3" id="KW-1003">Cell membrane</keyword>
<dbReference type="PANTHER" id="PTHR43005">
    <property type="entry name" value="BLR7065 PROTEIN"/>
    <property type="match status" value="1"/>
</dbReference>
<dbReference type="PANTHER" id="PTHR43005:SF1">
    <property type="entry name" value="SPERMIDINE_PUTRESCINE TRANSPORT SYSTEM PERMEASE PROTEIN"/>
    <property type="match status" value="1"/>
</dbReference>
<accession>A0A5C8PA35</accession>
<evidence type="ECO:0000256" key="1">
    <source>
        <dbReference type="ARBA" id="ARBA00004651"/>
    </source>
</evidence>
<feature type="transmembrane region" description="Helical" evidence="7">
    <location>
        <begin position="282"/>
        <end position="304"/>
    </location>
</feature>
<evidence type="ECO:0000256" key="7">
    <source>
        <dbReference type="RuleBase" id="RU363032"/>
    </source>
</evidence>
<feature type="domain" description="ABC transmembrane type-1" evidence="8">
    <location>
        <begin position="86"/>
        <end position="302"/>
    </location>
</feature>
<feature type="transmembrane region" description="Helical" evidence="7">
    <location>
        <begin position="90"/>
        <end position="111"/>
    </location>
</feature>
<feature type="transmembrane region" description="Helical" evidence="7">
    <location>
        <begin position="150"/>
        <end position="167"/>
    </location>
</feature>
<feature type="transmembrane region" description="Helical" evidence="7">
    <location>
        <begin position="248"/>
        <end position="270"/>
    </location>
</feature>
<evidence type="ECO:0000256" key="5">
    <source>
        <dbReference type="ARBA" id="ARBA00022989"/>
    </source>
</evidence>
<evidence type="ECO:0000313" key="10">
    <source>
        <dbReference type="Proteomes" id="UP000321638"/>
    </source>
</evidence>
<feature type="transmembrane region" description="Helical" evidence="7">
    <location>
        <begin position="27"/>
        <end position="49"/>
    </location>
</feature>
<gene>
    <name evidence="9" type="ORF">FHP25_33345</name>
</gene>
<dbReference type="InterPro" id="IPR035906">
    <property type="entry name" value="MetI-like_sf"/>
</dbReference>
<dbReference type="SUPFAM" id="SSF161098">
    <property type="entry name" value="MetI-like"/>
    <property type="match status" value="1"/>
</dbReference>
<comment type="caution">
    <text evidence="9">The sequence shown here is derived from an EMBL/GenBank/DDBJ whole genome shotgun (WGS) entry which is preliminary data.</text>
</comment>
<dbReference type="RefSeq" id="WP_147851336.1">
    <property type="nucleotide sequence ID" value="NZ_VDUZ01000055.1"/>
</dbReference>
<dbReference type="CDD" id="cd06261">
    <property type="entry name" value="TM_PBP2"/>
    <property type="match status" value="1"/>
</dbReference>
<dbReference type="AlphaFoldDB" id="A0A5C8PA35"/>
<keyword evidence="2 7" id="KW-0813">Transport</keyword>
<evidence type="ECO:0000256" key="4">
    <source>
        <dbReference type="ARBA" id="ARBA00022692"/>
    </source>
</evidence>
<dbReference type="PROSITE" id="PS50928">
    <property type="entry name" value="ABC_TM1"/>
    <property type="match status" value="1"/>
</dbReference>
<comment type="subcellular location">
    <subcellularLocation>
        <location evidence="1 7">Cell membrane</location>
        <topology evidence="1 7">Multi-pass membrane protein</topology>
    </subcellularLocation>
</comment>
<dbReference type="GO" id="GO:0005886">
    <property type="term" value="C:plasma membrane"/>
    <property type="evidence" value="ECO:0007669"/>
    <property type="project" value="UniProtKB-SubCell"/>
</dbReference>
<protein>
    <submittedName>
        <fullName evidence="9">Sugar ABC transporter permease</fullName>
    </submittedName>
</protein>